<evidence type="ECO:0000256" key="4">
    <source>
        <dbReference type="ARBA" id="ARBA00022741"/>
    </source>
</evidence>
<dbReference type="Gene3D" id="3.40.50.300">
    <property type="entry name" value="P-loop containing nucleotide triphosphate hydrolases"/>
    <property type="match status" value="1"/>
</dbReference>
<dbReference type="SMART" id="SM00382">
    <property type="entry name" value="AAA"/>
    <property type="match status" value="1"/>
</dbReference>
<keyword evidence="8" id="KW-1185">Reference proteome</keyword>
<evidence type="ECO:0000259" key="6">
    <source>
        <dbReference type="PROSITE" id="PS50893"/>
    </source>
</evidence>
<evidence type="ECO:0000256" key="2">
    <source>
        <dbReference type="ARBA" id="ARBA00022448"/>
    </source>
</evidence>
<keyword evidence="3" id="KW-1003">Cell membrane</keyword>
<dbReference type="InterPro" id="IPR027417">
    <property type="entry name" value="P-loop_NTPase"/>
</dbReference>
<dbReference type="InterPro" id="IPR050166">
    <property type="entry name" value="ABC_transporter_ATP-bind"/>
</dbReference>
<dbReference type="CDD" id="cd03293">
    <property type="entry name" value="ABC_NrtD_SsuB_transporters"/>
    <property type="match status" value="1"/>
</dbReference>
<comment type="caution">
    <text evidence="7">The sequence shown here is derived from an EMBL/GenBank/DDBJ whole genome shotgun (WGS) entry which is preliminary data.</text>
</comment>
<keyword evidence="5 7" id="KW-0067">ATP-binding</keyword>
<dbReference type="PROSITE" id="PS50893">
    <property type="entry name" value="ABC_TRANSPORTER_2"/>
    <property type="match status" value="1"/>
</dbReference>
<keyword evidence="3" id="KW-0472">Membrane</keyword>
<evidence type="ECO:0000313" key="8">
    <source>
        <dbReference type="Proteomes" id="UP001363010"/>
    </source>
</evidence>
<accession>A0ABU8W6P6</accession>
<proteinExistence type="inferred from homology"/>
<sequence length="272" mass="30008">MNTTLLQPAPARSLGGRPDYIRIEGLSKTFGGRRDGVLAIKQIDCLIAQGSFVTIVGPSGCGKSTLLRILAGLLDYEVGSVMLDGQPIHGTRRDVGVVFQSSILLPWRTILENVMLPAEVLGLDRKQARERAMHLLQMVRLDGFEHKLPRQLSGGMQQRASIARALLHDPKILLMDEPFGALDAMTRERMNLELQRIWMESGKTVVLITHSIPEAVFLGDKVFVMSPRPGTLERVLPVDLPRPRTMEAMSHPAFAAAAASIRERFSHAASFD</sequence>
<gene>
    <name evidence="7" type="ORF">WKW80_27450</name>
</gene>
<reference evidence="7 8" key="1">
    <citation type="submission" date="2024-03" db="EMBL/GenBank/DDBJ databases">
        <title>Novel species of the genus Variovorax.</title>
        <authorList>
            <person name="Liu Q."/>
            <person name="Xin Y.-H."/>
        </authorList>
    </citation>
    <scope>NUCLEOTIDE SEQUENCE [LARGE SCALE GENOMIC DNA]</scope>
    <source>
        <strain evidence="7 8">KACC 18501</strain>
    </source>
</reference>
<keyword evidence="2" id="KW-0813">Transport</keyword>
<dbReference type="PROSITE" id="PS00211">
    <property type="entry name" value="ABC_TRANSPORTER_1"/>
    <property type="match status" value="1"/>
</dbReference>
<dbReference type="RefSeq" id="WP_340366756.1">
    <property type="nucleotide sequence ID" value="NZ_JBBKZV010000025.1"/>
</dbReference>
<protein>
    <submittedName>
        <fullName evidence="7">ABC transporter ATP-binding protein</fullName>
    </submittedName>
</protein>
<evidence type="ECO:0000256" key="1">
    <source>
        <dbReference type="ARBA" id="ARBA00005417"/>
    </source>
</evidence>
<evidence type="ECO:0000313" key="7">
    <source>
        <dbReference type="EMBL" id="MEJ8825722.1"/>
    </source>
</evidence>
<dbReference type="GO" id="GO:0005524">
    <property type="term" value="F:ATP binding"/>
    <property type="evidence" value="ECO:0007669"/>
    <property type="project" value="UniProtKB-KW"/>
</dbReference>
<comment type="similarity">
    <text evidence="1">Belongs to the ABC transporter superfamily.</text>
</comment>
<dbReference type="InterPro" id="IPR003593">
    <property type="entry name" value="AAA+_ATPase"/>
</dbReference>
<dbReference type="Proteomes" id="UP001363010">
    <property type="component" value="Unassembled WGS sequence"/>
</dbReference>
<name>A0ABU8W6P6_9BURK</name>
<dbReference type="PANTHER" id="PTHR42788">
    <property type="entry name" value="TAURINE IMPORT ATP-BINDING PROTEIN-RELATED"/>
    <property type="match status" value="1"/>
</dbReference>
<dbReference type="SUPFAM" id="SSF52540">
    <property type="entry name" value="P-loop containing nucleoside triphosphate hydrolases"/>
    <property type="match status" value="1"/>
</dbReference>
<dbReference type="PANTHER" id="PTHR42788:SF13">
    <property type="entry name" value="ALIPHATIC SULFONATES IMPORT ATP-BINDING PROTEIN SSUB"/>
    <property type="match status" value="1"/>
</dbReference>
<organism evidence="7 8">
    <name type="scientific">Variovorax humicola</name>
    <dbReference type="NCBI Taxonomy" id="1769758"/>
    <lineage>
        <taxon>Bacteria</taxon>
        <taxon>Pseudomonadati</taxon>
        <taxon>Pseudomonadota</taxon>
        <taxon>Betaproteobacteria</taxon>
        <taxon>Burkholderiales</taxon>
        <taxon>Comamonadaceae</taxon>
        <taxon>Variovorax</taxon>
    </lineage>
</organism>
<dbReference type="InterPro" id="IPR017871">
    <property type="entry name" value="ABC_transporter-like_CS"/>
</dbReference>
<dbReference type="EMBL" id="JBBKZV010000025">
    <property type="protein sequence ID" value="MEJ8825722.1"/>
    <property type="molecule type" value="Genomic_DNA"/>
</dbReference>
<dbReference type="Pfam" id="PF00005">
    <property type="entry name" value="ABC_tran"/>
    <property type="match status" value="1"/>
</dbReference>
<evidence type="ECO:0000256" key="5">
    <source>
        <dbReference type="ARBA" id="ARBA00022840"/>
    </source>
</evidence>
<dbReference type="InterPro" id="IPR003439">
    <property type="entry name" value="ABC_transporter-like_ATP-bd"/>
</dbReference>
<feature type="domain" description="ABC transporter" evidence="6">
    <location>
        <begin position="21"/>
        <end position="252"/>
    </location>
</feature>
<keyword evidence="4" id="KW-0547">Nucleotide-binding</keyword>
<evidence type="ECO:0000256" key="3">
    <source>
        <dbReference type="ARBA" id="ARBA00022475"/>
    </source>
</evidence>